<dbReference type="Gene3D" id="3.30.540.10">
    <property type="entry name" value="Fructose-1,6-Bisphosphatase, subunit A, domain 1"/>
    <property type="match status" value="1"/>
</dbReference>
<dbReference type="GO" id="GO:0031564">
    <property type="term" value="P:transcription antitermination"/>
    <property type="evidence" value="ECO:0007669"/>
    <property type="project" value="UniProtKB-KW"/>
</dbReference>
<dbReference type="EMBL" id="CP000285">
    <property type="protein sequence ID" value="ABE59176.1"/>
    <property type="molecule type" value="Genomic_DNA"/>
</dbReference>
<name>Q1QWI2_CHRI1</name>
<dbReference type="PROSITE" id="PS00630">
    <property type="entry name" value="IMP_2"/>
    <property type="match status" value="1"/>
</dbReference>
<comment type="catalytic activity">
    <reaction evidence="1 9">
        <text>a myo-inositol phosphate + H2O = myo-inositol + phosphate</text>
        <dbReference type="Rhea" id="RHEA:24056"/>
        <dbReference type="ChEBI" id="CHEBI:15377"/>
        <dbReference type="ChEBI" id="CHEBI:17268"/>
        <dbReference type="ChEBI" id="CHEBI:43474"/>
        <dbReference type="ChEBI" id="CHEBI:84139"/>
        <dbReference type="EC" id="3.1.3.25"/>
    </reaction>
</comment>
<dbReference type="CDD" id="cd01639">
    <property type="entry name" value="IMPase"/>
    <property type="match status" value="1"/>
</dbReference>
<dbReference type="KEGG" id="csa:Csal_1824"/>
<evidence type="ECO:0000256" key="5">
    <source>
        <dbReference type="ARBA" id="ARBA00022801"/>
    </source>
</evidence>
<dbReference type="Gene3D" id="3.40.190.80">
    <property type="match status" value="1"/>
</dbReference>
<dbReference type="GO" id="GO:0046854">
    <property type="term" value="P:phosphatidylinositol phosphate biosynthetic process"/>
    <property type="evidence" value="ECO:0007669"/>
    <property type="project" value="InterPro"/>
</dbReference>
<accession>Q1QWI2</accession>
<evidence type="ECO:0000256" key="6">
    <source>
        <dbReference type="ARBA" id="ARBA00022814"/>
    </source>
</evidence>
<feature type="binding site" evidence="8">
    <location>
        <position position="96"/>
    </location>
    <ligand>
        <name>Mg(2+)</name>
        <dbReference type="ChEBI" id="CHEBI:18420"/>
        <label>1</label>
        <note>catalytic</note>
    </ligand>
</feature>
<keyword evidence="7 8" id="KW-0460">Magnesium</keyword>
<keyword evidence="6" id="KW-0804">Transcription</keyword>
<dbReference type="eggNOG" id="COG0483">
    <property type="taxonomic scope" value="Bacteria"/>
</dbReference>
<reference evidence="10 11" key="1">
    <citation type="journal article" date="2011" name="Stand. Genomic Sci.">
        <title>Complete genome sequence of the halophilic and highly halotolerant Chromohalobacter salexigens type strain (1H11(T)).</title>
        <authorList>
            <person name="Copeland A."/>
            <person name="O'Connor K."/>
            <person name="Lucas S."/>
            <person name="Lapidus A."/>
            <person name="Berry K.W."/>
            <person name="Detter J.C."/>
            <person name="Del Rio T.G."/>
            <person name="Hammon N."/>
            <person name="Dalin E."/>
            <person name="Tice H."/>
            <person name="Pitluck S."/>
            <person name="Bruce D."/>
            <person name="Goodwin L."/>
            <person name="Han C."/>
            <person name="Tapia R."/>
            <person name="Saunders E."/>
            <person name="Schmutz J."/>
            <person name="Brettin T."/>
            <person name="Larimer F."/>
            <person name="Land M."/>
            <person name="Hauser L."/>
            <person name="Vargas C."/>
            <person name="Nieto J.J."/>
            <person name="Kyrpides N.C."/>
            <person name="Ivanova N."/>
            <person name="Goker M."/>
            <person name="Klenk H.P."/>
            <person name="Csonka L.N."/>
            <person name="Woyke T."/>
        </authorList>
    </citation>
    <scope>NUCLEOTIDE SEQUENCE [LARGE SCALE GENOMIC DNA]</scope>
    <source>
        <strain evidence="11">ATCC BAA-138 / DSM 3043 / CIP 106854 / NCIMB 13768 / 1H11</strain>
    </source>
</reference>
<dbReference type="InterPro" id="IPR033942">
    <property type="entry name" value="IMPase"/>
</dbReference>
<dbReference type="InterPro" id="IPR020583">
    <property type="entry name" value="Inositol_monoP_metal-BS"/>
</dbReference>
<evidence type="ECO:0000256" key="8">
    <source>
        <dbReference type="PIRSR" id="PIRSR600760-2"/>
    </source>
</evidence>
<comment type="similarity">
    <text evidence="3 9">Belongs to the inositol monophosphatase superfamily.</text>
</comment>
<keyword evidence="4 8" id="KW-0479">Metal-binding</keyword>
<dbReference type="InterPro" id="IPR020550">
    <property type="entry name" value="Inositol_monophosphatase_CS"/>
</dbReference>
<evidence type="ECO:0000256" key="2">
    <source>
        <dbReference type="ARBA" id="ARBA00001946"/>
    </source>
</evidence>
<keyword evidence="11" id="KW-1185">Reference proteome</keyword>
<dbReference type="STRING" id="290398.Csal_1824"/>
<dbReference type="PRINTS" id="PR00377">
    <property type="entry name" value="IMPHPHTASES"/>
</dbReference>
<dbReference type="Pfam" id="PF00459">
    <property type="entry name" value="Inositol_P"/>
    <property type="match status" value="1"/>
</dbReference>
<dbReference type="SUPFAM" id="SSF56655">
    <property type="entry name" value="Carbohydrate phosphatase"/>
    <property type="match status" value="1"/>
</dbReference>
<gene>
    <name evidence="10" type="ordered locus">Csal_1824</name>
</gene>
<dbReference type="Proteomes" id="UP000000239">
    <property type="component" value="Chromosome"/>
</dbReference>
<dbReference type="PANTHER" id="PTHR20854">
    <property type="entry name" value="INOSITOL MONOPHOSPHATASE"/>
    <property type="match status" value="1"/>
</dbReference>
<feature type="binding site" evidence="8">
    <location>
        <position position="74"/>
    </location>
    <ligand>
        <name>Mg(2+)</name>
        <dbReference type="ChEBI" id="CHEBI:18420"/>
        <label>1</label>
        <note>catalytic</note>
    </ligand>
</feature>
<evidence type="ECO:0000256" key="7">
    <source>
        <dbReference type="ARBA" id="ARBA00022842"/>
    </source>
</evidence>
<dbReference type="GO" id="GO:0006020">
    <property type="term" value="P:inositol metabolic process"/>
    <property type="evidence" value="ECO:0007669"/>
    <property type="project" value="TreeGrafter"/>
</dbReference>
<comment type="cofactor">
    <cofactor evidence="2 8 9">
        <name>Mg(2+)</name>
        <dbReference type="ChEBI" id="CHEBI:18420"/>
    </cofactor>
</comment>
<dbReference type="InterPro" id="IPR000760">
    <property type="entry name" value="Inositol_monophosphatase-like"/>
</dbReference>
<dbReference type="GO" id="GO:0046872">
    <property type="term" value="F:metal ion binding"/>
    <property type="evidence" value="ECO:0007669"/>
    <property type="project" value="UniProtKB-KW"/>
</dbReference>
<keyword evidence="6" id="KW-0805">Transcription regulation</keyword>
<sequence length="283" mass="31092">MTEETPMEPSQRLAEAERIARLAGERIVAARQSQAFQHRYKSGDELVTDADVDVDRLIATELDAHFRDDARLTEELSPERDVLEDSESLWIVDPIDGTVNFAYGHPHVAVSIAWASEGKLRLGVVHAPFLGETFTALRGEGAWLNGEPIEASDARELERSLVATGFPYRRDARAPLLRRLTGVLARCRDIRRNGSAALDLCHVACGRLDAYYESVSPWDFAAGLLIAREAGAKTGHLYPCPDRIPADLYGENILVSAPGIHGALRDILLKADEGRLDEIEASG</sequence>
<dbReference type="GO" id="GO:0008934">
    <property type="term" value="F:inositol monophosphate 1-phosphatase activity"/>
    <property type="evidence" value="ECO:0007669"/>
    <property type="project" value="InterPro"/>
</dbReference>
<evidence type="ECO:0000256" key="9">
    <source>
        <dbReference type="RuleBase" id="RU364068"/>
    </source>
</evidence>
<evidence type="ECO:0000313" key="11">
    <source>
        <dbReference type="Proteomes" id="UP000000239"/>
    </source>
</evidence>
<keyword evidence="6" id="KW-0889">Transcription antitermination</keyword>
<dbReference type="GO" id="GO:0007165">
    <property type="term" value="P:signal transduction"/>
    <property type="evidence" value="ECO:0007669"/>
    <property type="project" value="TreeGrafter"/>
</dbReference>
<keyword evidence="5 9" id="KW-0378">Hydrolase</keyword>
<organism evidence="10 11">
    <name type="scientific">Chromohalobacter israelensis (strain ATCC BAA-138 / DSM 3043 / CIP 106854 / NCIMB 13768 / 1H11)</name>
    <name type="common">Chromohalobacter salexigens</name>
    <dbReference type="NCBI Taxonomy" id="290398"/>
    <lineage>
        <taxon>Bacteria</taxon>
        <taxon>Pseudomonadati</taxon>
        <taxon>Pseudomonadota</taxon>
        <taxon>Gammaproteobacteria</taxon>
        <taxon>Oceanospirillales</taxon>
        <taxon>Halomonadaceae</taxon>
        <taxon>Chromohalobacter</taxon>
    </lineage>
</organism>
<protein>
    <recommendedName>
        <fullName evidence="9">Inositol-1-monophosphatase</fullName>
        <ecNumber evidence="9">3.1.3.25</ecNumber>
    </recommendedName>
</protein>
<dbReference type="EC" id="3.1.3.25" evidence="9"/>
<evidence type="ECO:0000256" key="1">
    <source>
        <dbReference type="ARBA" id="ARBA00001033"/>
    </source>
</evidence>
<dbReference type="AlphaFoldDB" id="Q1QWI2"/>
<feature type="binding site" evidence="8">
    <location>
        <position position="95"/>
    </location>
    <ligand>
        <name>Mg(2+)</name>
        <dbReference type="ChEBI" id="CHEBI:18420"/>
        <label>1</label>
        <note>catalytic</note>
    </ligand>
</feature>
<evidence type="ECO:0000313" key="10">
    <source>
        <dbReference type="EMBL" id="ABE59176.1"/>
    </source>
</evidence>
<feature type="binding site" evidence="8">
    <location>
        <position position="219"/>
    </location>
    <ligand>
        <name>Mg(2+)</name>
        <dbReference type="ChEBI" id="CHEBI:18420"/>
        <label>1</label>
        <note>catalytic</note>
    </ligand>
</feature>
<proteinExistence type="inferred from homology"/>
<evidence type="ECO:0000256" key="4">
    <source>
        <dbReference type="ARBA" id="ARBA00022723"/>
    </source>
</evidence>
<dbReference type="HOGENOM" id="CLU_044118_0_1_6"/>
<evidence type="ECO:0000256" key="3">
    <source>
        <dbReference type="ARBA" id="ARBA00009759"/>
    </source>
</evidence>
<dbReference type="PANTHER" id="PTHR20854:SF4">
    <property type="entry name" value="INOSITOL-1-MONOPHOSPHATASE-RELATED"/>
    <property type="match status" value="1"/>
</dbReference>
<dbReference type="PROSITE" id="PS00629">
    <property type="entry name" value="IMP_1"/>
    <property type="match status" value="1"/>
</dbReference>
<feature type="binding site" evidence="8">
    <location>
        <position position="93"/>
    </location>
    <ligand>
        <name>Mg(2+)</name>
        <dbReference type="ChEBI" id="CHEBI:18420"/>
        <label>2</label>
    </ligand>
</feature>